<keyword evidence="3" id="KW-1185">Reference proteome</keyword>
<dbReference type="Proteomes" id="UP000314294">
    <property type="component" value="Unassembled WGS sequence"/>
</dbReference>
<feature type="region of interest" description="Disordered" evidence="1">
    <location>
        <begin position="1"/>
        <end position="29"/>
    </location>
</feature>
<dbReference type="EMBL" id="SRLO01010654">
    <property type="protein sequence ID" value="TNN26249.1"/>
    <property type="molecule type" value="Genomic_DNA"/>
</dbReference>
<evidence type="ECO:0000313" key="3">
    <source>
        <dbReference type="Proteomes" id="UP000314294"/>
    </source>
</evidence>
<sequence length="109" mass="12325">MKDREKKSNVFKTSRGDGKKKAPTGHKSAARRLIKEALGWIGMWRVIAAACQRPRDATKTAWRANPRRREGNQGRRNETGSAGRRERGEERREEGTRRGGGEPAGRGWQ</sequence>
<protein>
    <submittedName>
        <fullName evidence="2">Uncharacterized protein</fullName>
    </submittedName>
</protein>
<organism evidence="2 3">
    <name type="scientific">Liparis tanakae</name>
    <name type="common">Tanaka's snailfish</name>
    <dbReference type="NCBI Taxonomy" id="230148"/>
    <lineage>
        <taxon>Eukaryota</taxon>
        <taxon>Metazoa</taxon>
        <taxon>Chordata</taxon>
        <taxon>Craniata</taxon>
        <taxon>Vertebrata</taxon>
        <taxon>Euteleostomi</taxon>
        <taxon>Actinopterygii</taxon>
        <taxon>Neopterygii</taxon>
        <taxon>Teleostei</taxon>
        <taxon>Neoteleostei</taxon>
        <taxon>Acanthomorphata</taxon>
        <taxon>Eupercaria</taxon>
        <taxon>Perciformes</taxon>
        <taxon>Cottioidei</taxon>
        <taxon>Cottales</taxon>
        <taxon>Liparidae</taxon>
        <taxon>Liparis</taxon>
    </lineage>
</organism>
<dbReference type="AlphaFoldDB" id="A0A4Z2EBQ1"/>
<evidence type="ECO:0000256" key="1">
    <source>
        <dbReference type="SAM" id="MobiDB-lite"/>
    </source>
</evidence>
<feature type="region of interest" description="Disordered" evidence="1">
    <location>
        <begin position="51"/>
        <end position="109"/>
    </location>
</feature>
<accession>A0A4Z2EBQ1</accession>
<reference evidence="2 3" key="1">
    <citation type="submission" date="2019-03" db="EMBL/GenBank/DDBJ databases">
        <title>First draft genome of Liparis tanakae, snailfish: a comprehensive survey of snailfish specific genes.</title>
        <authorList>
            <person name="Kim W."/>
            <person name="Song I."/>
            <person name="Jeong J.-H."/>
            <person name="Kim D."/>
            <person name="Kim S."/>
            <person name="Ryu S."/>
            <person name="Song J.Y."/>
            <person name="Lee S.K."/>
        </authorList>
    </citation>
    <scope>NUCLEOTIDE SEQUENCE [LARGE SCALE GENOMIC DNA]</scope>
    <source>
        <tissue evidence="2">Muscle</tissue>
    </source>
</reference>
<feature type="compositionally biased region" description="Basic and acidic residues" evidence="1">
    <location>
        <begin position="1"/>
        <end position="20"/>
    </location>
</feature>
<comment type="caution">
    <text evidence="2">The sequence shown here is derived from an EMBL/GenBank/DDBJ whole genome shotgun (WGS) entry which is preliminary data.</text>
</comment>
<evidence type="ECO:0000313" key="2">
    <source>
        <dbReference type="EMBL" id="TNN26249.1"/>
    </source>
</evidence>
<feature type="compositionally biased region" description="Basic and acidic residues" evidence="1">
    <location>
        <begin position="67"/>
        <end position="100"/>
    </location>
</feature>
<name>A0A4Z2EBQ1_9TELE</name>
<proteinExistence type="predicted"/>
<gene>
    <name evidence="2" type="ORF">EYF80_063614</name>
</gene>